<proteinExistence type="predicted"/>
<evidence type="ECO:0000313" key="1">
    <source>
        <dbReference type="EMBL" id="KAJ8620254.1"/>
    </source>
</evidence>
<name>A0ACC2KGH8_PERAE</name>
<sequence length="132" mass="14979">MTGTLAFPSSAVRFPTSSSRTIRSSRRKPTIVAFASTVDSRKAANLYEVLRIEKTASQTEIKTAYRNLAKRFHPDAGSDGRDFMEIHEAYSTLSDPTARSLYDRSIGSAGRFRFAASENRFQTRRWETDQCW</sequence>
<keyword evidence="2" id="KW-1185">Reference proteome</keyword>
<comment type="caution">
    <text evidence="1">The sequence shown here is derived from an EMBL/GenBank/DDBJ whole genome shotgun (WGS) entry which is preliminary data.</text>
</comment>
<evidence type="ECO:0000313" key="2">
    <source>
        <dbReference type="Proteomes" id="UP001234297"/>
    </source>
</evidence>
<gene>
    <name evidence="1" type="ORF">MRB53_028783</name>
</gene>
<organism evidence="1 2">
    <name type="scientific">Persea americana</name>
    <name type="common">Avocado</name>
    <dbReference type="NCBI Taxonomy" id="3435"/>
    <lineage>
        <taxon>Eukaryota</taxon>
        <taxon>Viridiplantae</taxon>
        <taxon>Streptophyta</taxon>
        <taxon>Embryophyta</taxon>
        <taxon>Tracheophyta</taxon>
        <taxon>Spermatophyta</taxon>
        <taxon>Magnoliopsida</taxon>
        <taxon>Magnoliidae</taxon>
        <taxon>Laurales</taxon>
        <taxon>Lauraceae</taxon>
        <taxon>Persea</taxon>
    </lineage>
</organism>
<dbReference type="Proteomes" id="UP001234297">
    <property type="component" value="Chromosome 9"/>
</dbReference>
<reference evidence="1 2" key="1">
    <citation type="journal article" date="2022" name="Hortic Res">
        <title>A haplotype resolved chromosomal level avocado genome allows analysis of novel avocado genes.</title>
        <authorList>
            <person name="Nath O."/>
            <person name="Fletcher S.J."/>
            <person name="Hayward A."/>
            <person name="Shaw L.M."/>
            <person name="Masouleh A.K."/>
            <person name="Furtado A."/>
            <person name="Henry R.J."/>
            <person name="Mitter N."/>
        </authorList>
    </citation>
    <scope>NUCLEOTIDE SEQUENCE [LARGE SCALE GENOMIC DNA]</scope>
    <source>
        <strain evidence="2">cv. Hass</strain>
    </source>
</reference>
<protein>
    <submittedName>
        <fullName evidence="1">Uncharacterized protein</fullName>
    </submittedName>
</protein>
<dbReference type="EMBL" id="CM056817">
    <property type="protein sequence ID" value="KAJ8620254.1"/>
    <property type="molecule type" value="Genomic_DNA"/>
</dbReference>
<accession>A0ACC2KGH8</accession>